<dbReference type="GO" id="GO:0005509">
    <property type="term" value="F:calcium ion binding"/>
    <property type="evidence" value="ECO:0007669"/>
    <property type="project" value="InterPro"/>
</dbReference>
<organism evidence="2 3">
    <name type="scientific">Planctobacterium marinum</name>
    <dbReference type="NCBI Taxonomy" id="1631968"/>
    <lineage>
        <taxon>Bacteria</taxon>
        <taxon>Pseudomonadati</taxon>
        <taxon>Pseudomonadota</taxon>
        <taxon>Gammaproteobacteria</taxon>
        <taxon>Alteromonadales</taxon>
        <taxon>Alteromonadaceae</taxon>
        <taxon>Planctobacterium</taxon>
    </lineage>
</organism>
<dbReference type="Gene3D" id="2.40.128.340">
    <property type="match status" value="1"/>
</dbReference>
<dbReference type="Pfam" id="PF13517">
    <property type="entry name" value="FG-GAP_3"/>
    <property type="match status" value="2"/>
</dbReference>
<dbReference type="SUPFAM" id="SSF103647">
    <property type="entry name" value="TSP type-3 repeat"/>
    <property type="match status" value="1"/>
</dbReference>
<protein>
    <recommendedName>
        <fullName evidence="4">Alkaline phosphatase</fullName>
    </recommendedName>
</protein>
<dbReference type="PANTHER" id="PTHR39431:SF1">
    <property type="entry name" value="FRPA_C-RELATED PROTEIN"/>
    <property type="match status" value="1"/>
</dbReference>
<dbReference type="KEGG" id="pmaw:MACH26_14470"/>
<dbReference type="AlphaFoldDB" id="A0AA48KNU8"/>
<dbReference type="PANTHER" id="PTHR39431">
    <property type="entry name" value="FRPA/C-RELATED PROTEIN"/>
    <property type="match status" value="1"/>
</dbReference>
<dbReference type="SUPFAM" id="SSF69318">
    <property type="entry name" value="Integrin alpha N-terminal domain"/>
    <property type="match status" value="1"/>
</dbReference>
<proteinExistence type="predicted"/>
<evidence type="ECO:0000313" key="2">
    <source>
        <dbReference type="EMBL" id="BDX05926.1"/>
    </source>
</evidence>
<name>A0AA48KNU8_9ALTE</name>
<gene>
    <name evidence="2" type="ORF">MACH26_14470</name>
</gene>
<dbReference type="InterPro" id="IPR013517">
    <property type="entry name" value="FG-GAP"/>
</dbReference>
<dbReference type="InterPro" id="IPR028974">
    <property type="entry name" value="TSP_type-3_rpt"/>
</dbReference>
<accession>A0AA48KNU8</accession>
<evidence type="ECO:0000313" key="3">
    <source>
        <dbReference type="Proteomes" id="UP001333710"/>
    </source>
</evidence>
<keyword evidence="3" id="KW-1185">Reference proteome</keyword>
<dbReference type="Gene3D" id="4.10.1080.10">
    <property type="entry name" value="TSP type-3 repeat"/>
    <property type="match status" value="1"/>
</dbReference>
<reference evidence="2" key="1">
    <citation type="submission" date="2023-01" db="EMBL/GenBank/DDBJ databases">
        <title>Complete genome sequence of Planctobacterium marinum strain Dej080120_11.</title>
        <authorList>
            <person name="Ueki S."/>
            <person name="Maruyama F."/>
        </authorList>
    </citation>
    <scope>NUCLEOTIDE SEQUENCE</scope>
    <source>
        <strain evidence="2">Dej080120_11</strain>
    </source>
</reference>
<evidence type="ECO:0000256" key="1">
    <source>
        <dbReference type="ARBA" id="ARBA00022729"/>
    </source>
</evidence>
<evidence type="ECO:0008006" key="4">
    <source>
        <dbReference type="Google" id="ProtNLM"/>
    </source>
</evidence>
<dbReference type="EMBL" id="AP027272">
    <property type="protein sequence ID" value="BDX05926.1"/>
    <property type="molecule type" value="Genomic_DNA"/>
</dbReference>
<dbReference type="Gene3D" id="2.130.10.130">
    <property type="entry name" value="Integrin alpha, N-terminal"/>
    <property type="match status" value="1"/>
</dbReference>
<dbReference type="InterPro" id="IPR028994">
    <property type="entry name" value="Integrin_alpha_N"/>
</dbReference>
<dbReference type="Proteomes" id="UP001333710">
    <property type="component" value="Chromosome"/>
</dbReference>
<dbReference type="SUPFAM" id="SSF82171">
    <property type="entry name" value="DPP6 N-terminal domain-like"/>
    <property type="match status" value="1"/>
</dbReference>
<keyword evidence="1" id="KW-0732">Signal</keyword>
<sequence length="1144" mass="126621">MDDDWERTYGLTVGVNDSQSDLDDDGFNNLSEYQGGTEPDNIRSFPTVYSKVLRSNTLKDLMELTDDSLGTAVIETIPSPIDQGFSSVRITNTDQNNRTFVTIQFEANTFLESIYYMQVPVDAAEPSEADIDQVNINEDGLFTRRYELAKGESFFIEKLSYLTVEEVDYPYTTSEVEVASLDNEGEAIQAKARGISVNGEVAMFDSGDALMLRNYRTEETKIVTGNYNIALLSGDGKWVVYTDHDTSTFMMYDVETGESFDALDRYTTAENTNDNGVNLDRIRDIAKISNDGRYVAFRTRGTPDGSAAFGLHAYVYDRLANTLERVDVGKYRYFGSEGEGTTTMTMSDDGRYVAVNSNRSGLTSFDVDYTNVYLTDRKSASFSFVNRSMSGAVITGQFSSANAVWINENTKQVVFNANGASYGSEELVRQPASNGEYYFAYDIETGEVTIHDLYLKGGFKSYLTGGGYHEDDSGSIDEFSNGNTLHVTRRLLNQNVSLTLGGGSMRYVRTSDEYMAPLVNEKGVDLVSYVSKYYFSPEGSYALLSVNEPMRYPEGLNGSAGDIYALKVSLPVEYVEPDTDGDGVLDFVDKFPLDASEHMDSDWDGIGDNSDTDNDNDGIPNDYETTHGLNPLNRHDIRGDVDENGIIDIVDFARSESANAPLFSDFVAQNGSFESEMMHDIWITYEWESTSRFSSDGDSALAVRYVPDGHYGEQLLIADFGNGGTVSFDVLIDSETDKDILSLILNGEVVSELSGYNAWEASSIVVPEGVSVVQFIYRKDDSGKEGNDMAALDNFSFVESDMPPSDSEVSSVSFDFDGDGKADIAVRRPSTALQYITRSSDGEIDRIRFGLDEQDIPISGDFDGDGIADVAVRRPSNQMWYVLNSSDGEIQRISFGLQPEDIPVPADYDGDGITDVAVRRPSNQMWYIKNSSDGEIQRINFGLRKEDVPVPADYDGDGKADVAVRRPSNQTWYILNSSGADTLTGNTDGISRVNFGLQSTDIPVPADYDGDGKADIAVRRPGNQTWYIRNSSDNEIQRISFGREQDDIPIPADYDGDGKADVAVRRPSTYFQYILNSSDNQIQRIQFGRNTGDIPLAAPVTTRMNWANGSQELFPKIEDEKPMVDVISQSDFEHSVSVENTVNF</sequence>